<feature type="domain" description="Cytochrome c assembly protein" evidence="7">
    <location>
        <begin position="67"/>
        <end position="270"/>
    </location>
</feature>
<dbReference type="EMBL" id="LWLG01000006">
    <property type="protein sequence ID" value="OAQ20845.1"/>
    <property type="molecule type" value="Genomic_DNA"/>
</dbReference>
<dbReference type="PANTHER" id="PTHR30071">
    <property type="entry name" value="HEME EXPORTER PROTEIN C"/>
    <property type="match status" value="1"/>
</dbReference>
<dbReference type="GO" id="GO:0005886">
    <property type="term" value="C:plasma membrane"/>
    <property type="evidence" value="ECO:0007669"/>
    <property type="project" value="TreeGrafter"/>
</dbReference>
<gene>
    <name evidence="8" type="ORF">TDIS_1134</name>
</gene>
<organism evidence="8 9">
    <name type="scientific">Thermosulfurimonas dismutans</name>
    <dbReference type="NCBI Taxonomy" id="999894"/>
    <lineage>
        <taxon>Bacteria</taxon>
        <taxon>Pseudomonadati</taxon>
        <taxon>Thermodesulfobacteriota</taxon>
        <taxon>Thermodesulfobacteria</taxon>
        <taxon>Thermodesulfobacteriales</taxon>
        <taxon>Thermodesulfobacteriaceae</taxon>
        <taxon>Thermosulfurimonas</taxon>
    </lineage>
</organism>
<evidence type="ECO:0000313" key="9">
    <source>
        <dbReference type="Proteomes" id="UP000078390"/>
    </source>
</evidence>
<feature type="transmembrane region" description="Helical" evidence="6">
    <location>
        <begin position="6"/>
        <end position="26"/>
    </location>
</feature>
<feature type="transmembrane region" description="Helical" evidence="6">
    <location>
        <begin position="69"/>
        <end position="86"/>
    </location>
</feature>
<keyword evidence="4 6" id="KW-1133">Transmembrane helix</keyword>
<dbReference type="STRING" id="999894.TDIS_1134"/>
<proteinExistence type="predicted"/>
<comment type="caution">
    <text evidence="8">The sequence shown here is derived from an EMBL/GenBank/DDBJ whole genome shotgun (WGS) entry which is preliminary data.</text>
</comment>
<feature type="transmembrane region" description="Helical" evidence="6">
    <location>
        <begin position="91"/>
        <end position="112"/>
    </location>
</feature>
<accession>A0A179D463</accession>
<sequence length="276" mass="31614">MIEEFFFKLAFILYLISTVGFFIYFYSLKPEALKGARLVLLGGFFCHTLNIVLRLKILKAPPVASFHESSSFLAWAVVGVYFFFVYRGPKVYTLGTFLLPLVLLLMIASAISPSEITPLPPVLQSLWLPIHAIISLFSYAFFLTAAVAGFMYLLQERQVKHKHLGGIFRRLPPLESLDRINELSLKYGFPLLTLGIITGALWAEKAWGTYWSWDPKETWSLILWFIYAALLHERLIVGWRGRRAAMMALLGFFVWIISFFVVNLFLPGLHSYGKWS</sequence>
<feature type="transmembrane region" description="Helical" evidence="6">
    <location>
        <begin position="132"/>
        <end position="154"/>
    </location>
</feature>
<evidence type="ECO:0000256" key="4">
    <source>
        <dbReference type="ARBA" id="ARBA00022989"/>
    </source>
</evidence>
<feature type="transmembrane region" description="Helical" evidence="6">
    <location>
        <begin position="38"/>
        <end position="57"/>
    </location>
</feature>
<evidence type="ECO:0000256" key="2">
    <source>
        <dbReference type="ARBA" id="ARBA00022692"/>
    </source>
</evidence>
<feature type="transmembrane region" description="Helical" evidence="6">
    <location>
        <begin position="185"/>
        <end position="203"/>
    </location>
</feature>
<keyword evidence="2 6" id="KW-0812">Transmembrane</keyword>
<keyword evidence="5 6" id="KW-0472">Membrane</keyword>
<protein>
    <submittedName>
        <fullName evidence="8">Cytochrome c-type biogenesis protein CcsA/ResC</fullName>
    </submittedName>
</protein>
<dbReference type="GO" id="GO:0020037">
    <property type="term" value="F:heme binding"/>
    <property type="evidence" value="ECO:0007669"/>
    <property type="project" value="InterPro"/>
</dbReference>
<feature type="transmembrane region" description="Helical" evidence="6">
    <location>
        <begin position="218"/>
        <end position="237"/>
    </location>
</feature>
<dbReference type="Proteomes" id="UP000078390">
    <property type="component" value="Unassembled WGS sequence"/>
</dbReference>
<evidence type="ECO:0000259" key="7">
    <source>
        <dbReference type="Pfam" id="PF01578"/>
    </source>
</evidence>
<evidence type="ECO:0000313" key="8">
    <source>
        <dbReference type="EMBL" id="OAQ20845.1"/>
    </source>
</evidence>
<evidence type="ECO:0000256" key="1">
    <source>
        <dbReference type="ARBA" id="ARBA00004141"/>
    </source>
</evidence>
<evidence type="ECO:0000256" key="6">
    <source>
        <dbReference type="SAM" id="Phobius"/>
    </source>
</evidence>
<dbReference type="InterPro" id="IPR017562">
    <property type="entry name" value="Cyt_c_biogenesis_CcsA"/>
</dbReference>
<reference evidence="8 9" key="1">
    <citation type="submission" date="2016-04" db="EMBL/GenBank/DDBJ databases">
        <title>Genome analysis of Thermosulfurimonas dismutans, the first thermophilic sulfur-disproportionating bacterium of the phylum Thermodesulfobacteria.</title>
        <authorList>
            <person name="Mardanov A.V."/>
            <person name="Beletsky A.V."/>
            <person name="Kadnikov V.V."/>
            <person name="Slobodkin A.I."/>
            <person name="Ravin N.V."/>
        </authorList>
    </citation>
    <scope>NUCLEOTIDE SEQUENCE [LARGE SCALE GENOMIC DNA]</scope>
    <source>
        <strain evidence="8 9">S95</strain>
    </source>
</reference>
<evidence type="ECO:0000256" key="3">
    <source>
        <dbReference type="ARBA" id="ARBA00022748"/>
    </source>
</evidence>
<dbReference type="GO" id="GO:0017004">
    <property type="term" value="P:cytochrome complex assembly"/>
    <property type="evidence" value="ECO:0007669"/>
    <property type="project" value="UniProtKB-KW"/>
</dbReference>
<comment type="subcellular location">
    <subcellularLocation>
        <location evidence="1">Membrane</location>
        <topology evidence="1">Multi-pass membrane protein</topology>
    </subcellularLocation>
</comment>
<dbReference type="InterPro" id="IPR045062">
    <property type="entry name" value="Cyt_c_biogenesis_CcsA/CcmC"/>
</dbReference>
<dbReference type="Pfam" id="PF01578">
    <property type="entry name" value="Cytochrom_C_asm"/>
    <property type="match status" value="1"/>
</dbReference>
<keyword evidence="3" id="KW-0201">Cytochrome c-type biogenesis</keyword>
<dbReference type="RefSeq" id="WP_068670209.1">
    <property type="nucleotide sequence ID" value="NZ_LWLG01000006.1"/>
</dbReference>
<dbReference type="PANTHER" id="PTHR30071:SF1">
    <property type="entry name" value="CYTOCHROME B_B6 PROTEIN-RELATED"/>
    <property type="match status" value="1"/>
</dbReference>
<name>A0A179D463_9BACT</name>
<dbReference type="InterPro" id="IPR002541">
    <property type="entry name" value="Cyt_c_assembly"/>
</dbReference>
<evidence type="ECO:0000256" key="5">
    <source>
        <dbReference type="ARBA" id="ARBA00023136"/>
    </source>
</evidence>
<feature type="transmembrane region" description="Helical" evidence="6">
    <location>
        <begin position="244"/>
        <end position="266"/>
    </location>
</feature>
<dbReference type="NCBIfam" id="TIGR03144">
    <property type="entry name" value="cytochr_II_ccsB"/>
    <property type="match status" value="1"/>
</dbReference>
<dbReference type="OrthoDB" id="9814290at2"/>
<keyword evidence="9" id="KW-1185">Reference proteome</keyword>
<dbReference type="AlphaFoldDB" id="A0A179D463"/>